<evidence type="ECO:0000259" key="2">
    <source>
        <dbReference type="Pfam" id="PF02230"/>
    </source>
</evidence>
<dbReference type="SUPFAM" id="SSF53474">
    <property type="entry name" value="alpha/beta-Hydrolases"/>
    <property type="match status" value="1"/>
</dbReference>
<proteinExistence type="inferred from homology"/>
<dbReference type="InterPro" id="IPR050565">
    <property type="entry name" value="LYPA1-2/EST-like"/>
</dbReference>
<dbReference type="InterPro" id="IPR029058">
    <property type="entry name" value="AB_hydrolase_fold"/>
</dbReference>
<reference evidence="3" key="1">
    <citation type="submission" date="2018-04" db="EMBL/GenBank/DDBJ databases">
        <title>Draft genome sequence of the Candidatus Spirobacillus cienkowskii, a pathogen of freshwater Daphnia species, reconstructed from hemolymph metagenomic reads.</title>
        <authorList>
            <person name="Bresciani L."/>
            <person name="Lemos L.N."/>
            <person name="Wale N."/>
            <person name="Lin J.Y."/>
            <person name="Fernandes G.R."/>
            <person name="Duffy M.A."/>
            <person name="Rodrigues J.M."/>
        </authorList>
    </citation>
    <scope>NUCLEOTIDE SEQUENCE [LARGE SCALE GENOMIC DNA]</scope>
    <source>
        <strain evidence="3">Binning01</strain>
    </source>
</reference>
<dbReference type="Pfam" id="PF02230">
    <property type="entry name" value="Abhydrolase_2"/>
    <property type="match status" value="1"/>
</dbReference>
<accession>A0A369KXX5</accession>
<protein>
    <recommendedName>
        <fullName evidence="2">Phospholipase/carboxylesterase/thioesterase domain-containing protein</fullName>
    </recommendedName>
</protein>
<dbReference type="GO" id="GO:0005737">
    <property type="term" value="C:cytoplasm"/>
    <property type="evidence" value="ECO:0007669"/>
    <property type="project" value="TreeGrafter"/>
</dbReference>
<dbReference type="GO" id="GO:0052689">
    <property type="term" value="F:carboxylic ester hydrolase activity"/>
    <property type="evidence" value="ECO:0007669"/>
    <property type="project" value="TreeGrafter"/>
</dbReference>
<comment type="similarity">
    <text evidence="1">Belongs to the AB hydrolase superfamily. AB hydrolase 2 family.</text>
</comment>
<sequence>MSNSYNGERMSLQQNVKWLSTNTIKNFKSPLKTVANWKGQQIKNVIIGLHGFGDNAANFSSLSNEIIIDDCLWIFLQGPRFYPMGQDGAQWFPLFSDPTEERRRSEELIMQTIYNVCEQCQIASNRVFILGFSQGAAMALLCALKYKEKFCGILSLSGFLIQSHLIKKAYAGSSIDTPILVAHGNQDQVIFPAMYYETLDTLRDIGVKNLKSKIYQMGHTLCQEEIRDIIKFVEEYR</sequence>
<gene>
    <name evidence="3" type="ORF">DCC88_04655</name>
</gene>
<dbReference type="PANTHER" id="PTHR10655:SF67">
    <property type="entry name" value="PHOSPHOLIPASE_CARBOXYLESTERASE SUPERFAMILY (AFU_ORTHOLOGUE AFUA_5G09340)"/>
    <property type="match status" value="1"/>
</dbReference>
<keyword evidence="4" id="KW-1185">Reference proteome</keyword>
<dbReference type="AlphaFoldDB" id="A0A369KXX5"/>
<organism evidence="3 4">
    <name type="scientific">Spirobacillus cienkowskii</name>
    <dbReference type="NCBI Taxonomy" id="495820"/>
    <lineage>
        <taxon>Bacteria</taxon>
        <taxon>Pseudomonadati</taxon>
        <taxon>Bdellovibrionota</taxon>
        <taxon>Oligoflexia</taxon>
        <taxon>Silvanigrellales</taxon>
        <taxon>Spirobacillus</taxon>
    </lineage>
</organism>
<dbReference type="PANTHER" id="PTHR10655">
    <property type="entry name" value="LYSOPHOSPHOLIPASE-RELATED"/>
    <property type="match status" value="1"/>
</dbReference>
<dbReference type="EMBL" id="QOVW01000059">
    <property type="protein sequence ID" value="RDB36573.1"/>
    <property type="molecule type" value="Genomic_DNA"/>
</dbReference>
<dbReference type="Proteomes" id="UP000253934">
    <property type="component" value="Unassembled WGS sequence"/>
</dbReference>
<evidence type="ECO:0000256" key="1">
    <source>
        <dbReference type="ARBA" id="ARBA00006499"/>
    </source>
</evidence>
<comment type="caution">
    <text evidence="3">The sequence shown here is derived from an EMBL/GenBank/DDBJ whole genome shotgun (WGS) entry which is preliminary data.</text>
</comment>
<evidence type="ECO:0000313" key="3">
    <source>
        <dbReference type="EMBL" id="RDB36573.1"/>
    </source>
</evidence>
<dbReference type="GO" id="GO:0008474">
    <property type="term" value="F:palmitoyl-(protein) hydrolase activity"/>
    <property type="evidence" value="ECO:0007669"/>
    <property type="project" value="TreeGrafter"/>
</dbReference>
<name>A0A369KXX5_9BACT</name>
<feature type="domain" description="Phospholipase/carboxylesterase/thioesterase" evidence="2">
    <location>
        <begin position="38"/>
        <end position="234"/>
    </location>
</feature>
<dbReference type="InterPro" id="IPR003140">
    <property type="entry name" value="PLipase/COase/thioEstase"/>
</dbReference>
<evidence type="ECO:0000313" key="4">
    <source>
        <dbReference type="Proteomes" id="UP000253934"/>
    </source>
</evidence>
<dbReference type="Gene3D" id="3.40.50.1820">
    <property type="entry name" value="alpha/beta hydrolase"/>
    <property type="match status" value="1"/>
</dbReference>